<dbReference type="Pfam" id="PF20231">
    <property type="entry name" value="DUF6589"/>
    <property type="match status" value="1"/>
</dbReference>
<evidence type="ECO:0000313" key="2">
    <source>
        <dbReference type="EnsemblMetazoa" id="Aqu2.1.34092_001"/>
    </source>
</evidence>
<feature type="domain" description="DUF6589" evidence="1">
    <location>
        <begin position="13"/>
        <end position="63"/>
    </location>
</feature>
<reference evidence="2" key="1">
    <citation type="submission" date="2017-05" db="UniProtKB">
        <authorList>
            <consortium name="EnsemblMetazoa"/>
        </authorList>
    </citation>
    <scope>IDENTIFICATION</scope>
</reference>
<dbReference type="InterPro" id="IPR046496">
    <property type="entry name" value="DUF6589"/>
</dbReference>
<dbReference type="InParanoid" id="A0A1X7V3G2"/>
<evidence type="ECO:0000259" key="1">
    <source>
        <dbReference type="Pfam" id="PF20231"/>
    </source>
</evidence>
<name>A0A1X7V3G2_AMPQE</name>
<sequence>STQEEIVIKTCKSYNLLLGGDQLTVARSRSAISHVDNSDSPSANLTGLIPVIQDWHSKMTLLN</sequence>
<accession>A0A1X7V3G2</accession>
<dbReference type="EnsemblMetazoa" id="Aqu2.1.34092_001">
    <property type="protein sequence ID" value="Aqu2.1.34092_001"/>
    <property type="gene ID" value="Aqu2.1.34092"/>
</dbReference>
<protein>
    <recommendedName>
        <fullName evidence="1">DUF6589 domain-containing protein</fullName>
    </recommendedName>
</protein>
<dbReference type="AlphaFoldDB" id="A0A1X7V3G2"/>
<organism evidence="2">
    <name type="scientific">Amphimedon queenslandica</name>
    <name type="common">Sponge</name>
    <dbReference type="NCBI Taxonomy" id="400682"/>
    <lineage>
        <taxon>Eukaryota</taxon>
        <taxon>Metazoa</taxon>
        <taxon>Porifera</taxon>
        <taxon>Demospongiae</taxon>
        <taxon>Heteroscleromorpha</taxon>
        <taxon>Haplosclerida</taxon>
        <taxon>Niphatidae</taxon>
        <taxon>Amphimedon</taxon>
    </lineage>
</organism>
<proteinExistence type="predicted"/>